<dbReference type="InterPro" id="IPR008554">
    <property type="entry name" value="Glutaredoxin-like"/>
</dbReference>
<comment type="caution">
    <text evidence="2">The sequence shown here is derived from an EMBL/GenBank/DDBJ whole genome shotgun (WGS) entry which is preliminary data.</text>
</comment>
<dbReference type="PANTHER" id="PTHR22089">
    <property type="entry name" value="MIRROR-IMAGE POLYDACTYLY GENE 1 PROTEIN"/>
    <property type="match status" value="1"/>
</dbReference>
<organism evidence="2 3">
    <name type="scientific">Crenichthys baileyi</name>
    <name type="common">White River springfish</name>
    <dbReference type="NCBI Taxonomy" id="28760"/>
    <lineage>
        <taxon>Eukaryota</taxon>
        <taxon>Metazoa</taxon>
        <taxon>Chordata</taxon>
        <taxon>Craniata</taxon>
        <taxon>Vertebrata</taxon>
        <taxon>Euteleostomi</taxon>
        <taxon>Actinopterygii</taxon>
        <taxon>Neopterygii</taxon>
        <taxon>Teleostei</taxon>
        <taxon>Neoteleostei</taxon>
        <taxon>Acanthomorphata</taxon>
        <taxon>Ovalentaria</taxon>
        <taxon>Atherinomorphae</taxon>
        <taxon>Cyprinodontiformes</taxon>
        <taxon>Goodeidae</taxon>
        <taxon>Crenichthys</taxon>
    </lineage>
</organism>
<evidence type="ECO:0000313" key="3">
    <source>
        <dbReference type="Proteomes" id="UP001311232"/>
    </source>
</evidence>
<dbReference type="PANTHER" id="PTHR22089:SF2">
    <property type="entry name" value="MIRROR-IMAGE POLYDACTYLY GENE 1 PROTEIN"/>
    <property type="match status" value="1"/>
</dbReference>
<keyword evidence="1" id="KW-0175">Coiled coil</keyword>
<reference evidence="2 3" key="1">
    <citation type="submission" date="2021-06" db="EMBL/GenBank/DDBJ databases">
        <authorList>
            <person name="Palmer J.M."/>
        </authorList>
    </citation>
    <scope>NUCLEOTIDE SEQUENCE [LARGE SCALE GENOMIC DNA]</scope>
    <source>
        <strain evidence="2 3">MEX-2019</strain>
        <tissue evidence="2">Muscle</tissue>
    </source>
</reference>
<dbReference type="SUPFAM" id="SSF52833">
    <property type="entry name" value="Thioredoxin-like"/>
    <property type="match status" value="1"/>
</dbReference>
<accession>A0AAV9RFC3</accession>
<dbReference type="Pfam" id="PF05768">
    <property type="entry name" value="Glrx-like"/>
    <property type="match status" value="1"/>
</dbReference>
<evidence type="ECO:0008006" key="4">
    <source>
        <dbReference type="Google" id="ProtNLM"/>
    </source>
</evidence>
<proteinExistence type="predicted"/>
<dbReference type="AlphaFoldDB" id="A0AAV9RFC3"/>
<name>A0AAV9RFC3_9TELE</name>
<keyword evidence="3" id="KW-1185">Reference proteome</keyword>
<dbReference type="Proteomes" id="UP001311232">
    <property type="component" value="Unassembled WGS sequence"/>
</dbReference>
<gene>
    <name evidence="2" type="ORF">CRENBAI_024027</name>
</gene>
<feature type="coiled-coil region" evidence="1">
    <location>
        <begin position="237"/>
        <end position="276"/>
    </location>
</feature>
<dbReference type="InterPro" id="IPR036249">
    <property type="entry name" value="Thioredoxin-like_sf"/>
</dbReference>
<sequence>MFSSKSLPTLTLFTKDPCPLCDEAKELLQPFKHRFILQQVDISLPENRQWWDKEKSFEDPKIISSPSWTSKKELRDSLVDMYRVNPRVNEELRQRLPSPSRQHLSNINRLGSSLNLDCSSPQAPCCLQEFPVCCSPSPDCSPIWRIASPVSPSSIKSSLAALPSSFPGGTGEMEADIRPSSDPFSWTESAGDCLDEEAAFKGPNSPILERNLVTAGNSSPQISASSPHQTVDQSRNISFLLKELDAMRELNNKLQTQMVQKEKELLQKEVDEELNEQHQGVQNWERPTAVLEEMLVAQKDRDQALMSRLLLANEERDEALLRARRLQQAAEYDSDR</sequence>
<dbReference type="InterPro" id="IPR026175">
    <property type="entry name" value="MIPOL1"/>
</dbReference>
<dbReference type="Gene3D" id="3.40.30.10">
    <property type="entry name" value="Glutaredoxin"/>
    <property type="match status" value="1"/>
</dbReference>
<protein>
    <recommendedName>
        <fullName evidence="4">Glutaredoxin-like protein</fullName>
    </recommendedName>
</protein>
<dbReference type="EMBL" id="JAHHUM010002018">
    <property type="protein sequence ID" value="KAK5607666.1"/>
    <property type="molecule type" value="Genomic_DNA"/>
</dbReference>
<evidence type="ECO:0000256" key="1">
    <source>
        <dbReference type="SAM" id="Coils"/>
    </source>
</evidence>
<evidence type="ECO:0000313" key="2">
    <source>
        <dbReference type="EMBL" id="KAK5607666.1"/>
    </source>
</evidence>